<evidence type="ECO:0000313" key="1">
    <source>
        <dbReference type="EMBL" id="ESA42768.1"/>
    </source>
</evidence>
<dbReference type="InParanoid" id="V5ILV3"/>
<sequence>MYRPGRGASGSWTWNIFDFFITAFSPIFSFRNLNLTTTYRIYGDDEVSKYCQASELGVSVFDPRLAPYSRNTFDQLAQHIEATHFINYSWSLVHEETCRSHPPNHARRRHFARPYHSQFTKSTYLSKIKTTWWLQPFFWQLARQNRTNEEFENDKQRSVKILFWDHRLEQDILDEGGVDFSWLGDDIERWDFQTWSPFEYHFFPEPWFDDDGWPVAPPRVNCGRALASLGILEGDEEAIREGREHGIVFHNAANDTVAQVLSWLRFMKMTEEEWQKWYEKQENLPSICLDWVDPAIYRENYAKRLEVGEEPLPPSPFPLDMWADTSCKQWKEEWEKNPCW</sequence>
<dbReference type="Proteomes" id="UP000001805">
    <property type="component" value="Chromosome 4, Linkage Group IV"/>
</dbReference>
<gene>
    <name evidence="1" type="ORF">NCU16740</name>
</gene>
<dbReference type="VEuPathDB" id="FungiDB:NCU16740"/>
<name>V5ILV3_NEUCR</name>
<organism evidence="1 2">
    <name type="scientific">Neurospora crassa (strain ATCC 24698 / 74-OR23-1A / CBS 708.71 / DSM 1257 / FGSC 987)</name>
    <dbReference type="NCBI Taxonomy" id="367110"/>
    <lineage>
        <taxon>Eukaryota</taxon>
        <taxon>Fungi</taxon>
        <taxon>Dikarya</taxon>
        <taxon>Ascomycota</taxon>
        <taxon>Pezizomycotina</taxon>
        <taxon>Sordariomycetes</taxon>
        <taxon>Sordariomycetidae</taxon>
        <taxon>Sordariales</taxon>
        <taxon>Sordariaceae</taxon>
        <taxon>Neurospora</taxon>
    </lineage>
</organism>
<dbReference type="KEGG" id="ncr:NCU16740"/>
<dbReference type="EMBL" id="CM002239">
    <property type="protein sequence ID" value="ESA42768.1"/>
    <property type="molecule type" value="Genomic_DNA"/>
</dbReference>
<dbReference type="OrthoDB" id="4159165at2759"/>
<dbReference type="AlphaFoldDB" id="V5ILV3"/>
<dbReference type="RefSeq" id="XP_011394360.1">
    <property type="nucleotide sequence ID" value="XM_011396058.1"/>
</dbReference>
<dbReference type="GeneID" id="23569627"/>
<keyword evidence="2" id="KW-1185">Reference proteome</keyword>
<evidence type="ECO:0000313" key="2">
    <source>
        <dbReference type="Proteomes" id="UP000001805"/>
    </source>
</evidence>
<reference evidence="1 2" key="1">
    <citation type="journal article" date="2003" name="Nature">
        <title>The genome sequence of the filamentous fungus Neurospora crassa.</title>
        <authorList>
            <person name="Galagan J.E."/>
            <person name="Calvo S.E."/>
            <person name="Borkovich K.A."/>
            <person name="Selker E.U."/>
            <person name="Read N.D."/>
            <person name="Jaffe D."/>
            <person name="FitzHugh W."/>
            <person name="Ma L.J."/>
            <person name="Smirnov S."/>
            <person name="Purcell S."/>
            <person name="Rehman B."/>
            <person name="Elkins T."/>
            <person name="Engels R."/>
            <person name="Wang S."/>
            <person name="Nielsen C.B."/>
            <person name="Butler J."/>
            <person name="Endrizzi M."/>
            <person name="Qui D."/>
            <person name="Ianakiev P."/>
            <person name="Bell-Pedersen D."/>
            <person name="Nelson M.A."/>
            <person name="Werner-Washburne M."/>
            <person name="Selitrennikoff C.P."/>
            <person name="Kinsey J.A."/>
            <person name="Braun E.L."/>
            <person name="Zelter A."/>
            <person name="Schulte U."/>
            <person name="Kothe G.O."/>
            <person name="Jedd G."/>
            <person name="Mewes W."/>
            <person name="Staben C."/>
            <person name="Marcotte E."/>
            <person name="Greenberg D."/>
            <person name="Roy A."/>
            <person name="Foley K."/>
            <person name="Naylor J."/>
            <person name="Stange-Thomann N."/>
            <person name="Barrett R."/>
            <person name="Gnerre S."/>
            <person name="Kamal M."/>
            <person name="Kamvysselis M."/>
            <person name="Mauceli E."/>
            <person name="Bielke C."/>
            <person name="Rudd S."/>
            <person name="Frishman D."/>
            <person name="Krystofova S."/>
            <person name="Rasmussen C."/>
            <person name="Metzenberg R.L."/>
            <person name="Perkins D.D."/>
            <person name="Kroken S."/>
            <person name="Cogoni C."/>
            <person name="Macino G."/>
            <person name="Catcheside D."/>
            <person name="Li W."/>
            <person name="Pratt R.J."/>
            <person name="Osmani S.A."/>
            <person name="DeSouza C.P."/>
            <person name="Glass L."/>
            <person name="Orbach M.J."/>
            <person name="Berglund J.A."/>
            <person name="Voelker R."/>
            <person name="Yarden O."/>
            <person name="Plamann M."/>
            <person name="Seiler S."/>
            <person name="Dunlap J."/>
            <person name="Radford A."/>
            <person name="Aramayo R."/>
            <person name="Natvig D.O."/>
            <person name="Alex L.A."/>
            <person name="Mannhaupt G."/>
            <person name="Ebbole D.J."/>
            <person name="Freitag M."/>
            <person name="Paulsen I."/>
            <person name="Sachs M.S."/>
            <person name="Lander E.S."/>
            <person name="Nusbaum C."/>
            <person name="Birren B."/>
        </authorList>
    </citation>
    <scope>NUCLEOTIDE SEQUENCE [LARGE SCALE GENOMIC DNA]</scope>
    <source>
        <strain evidence="2">ATCC 24698 / 74-OR23-1A / CBS 708.71 / DSM 1257 / FGSC 987</strain>
    </source>
</reference>
<proteinExistence type="predicted"/>
<accession>V5ILV3</accession>
<protein>
    <submittedName>
        <fullName evidence="1">Uncharacterized protein</fullName>
    </submittedName>
</protein>